<keyword evidence="4 6" id="KW-0472">Membrane</keyword>
<dbReference type="OrthoDB" id="3934549at2759"/>
<evidence type="ECO:0000256" key="5">
    <source>
        <dbReference type="ARBA" id="ARBA00038359"/>
    </source>
</evidence>
<evidence type="ECO:0000256" key="3">
    <source>
        <dbReference type="ARBA" id="ARBA00022989"/>
    </source>
</evidence>
<dbReference type="GO" id="GO:0016020">
    <property type="term" value="C:membrane"/>
    <property type="evidence" value="ECO:0007669"/>
    <property type="project" value="UniProtKB-SubCell"/>
</dbReference>
<feature type="non-terminal residue" evidence="8">
    <location>
        <position position="1"/>
    </location>
</feature>
<feature type="non-terminal residue" evidence="8">
    <location>
        <position position="277"/>
    </location>
</feature>
<protein>
    <recommendedName>
        <fullName evidence="7">Rhodopsin domain-containing protein</fullName>
    </recommendedName>
</protein>
<evidence type="ECO:0000256" key="1">
    <source>
        <dbReference type="ARBA" id="ARBA00004141"/>
    </source>
</evidence>
<feature type="transmembrane region" description="Helical" evidence="6">
    <location>
        <begin position="159"/>
        <end position="178"/>
    </location>
</feature>
<accession>A0A6A6WWE4</accession>
<reference evidence="8" key="1">
    <citation type="journal article" date="2020" name="Stud. Mycol.">
        <title>101 Dothideomycetes genomes: a test case for predicting lifestyles and emergence of pathogens.</title>
        <authorList>
            <person name="Haridas S."/>
            <person name="Albert R."/>
            <person name="Binder M."/>
            <person name="Bloem J."/>
            <person name="Labutti K."/>
            <person name="Salamov A."/>
            <person name="Andreopoulos B."/>
            <person name="Baker S."/>
            <person name="Barry K."/>
            <person name="Bills G."/>
            <person name="Bluhm B."/>
            <person name="Cannon C."/>
            <person name="Castanera R."/>
            <person name="Culley D."/>
            <person name="Daum C."/>
            <person name="Ezra D."/>
            <person name="Gonzalez J."/>
            <person name="Henrissat B."/>
            <person name="Kuo A."/>
            <person name="Liang C."/>
            <person name="Lipzen A."/>
            <person name="Lutzoni F."/>
            <person name="Magnuson J."/>
            <person name="Mondo S."/>
            <person name="Nolan M."/>
            <person name="Ohm R."/>
            <person name="Pangilinan J."/>
            <person name="Park H.-J."/>
            <person name="Ramirez L."/>
            <person name="Alfaro M."/>
            <person name="Sun H."/>
            <person name="Tritt A."/>
            <person name="Yoshinaga Y."/>
            <person name="Zwiers L.-H."/>
            <person name="Turgeon B."/>
            <person name="Goodwin S."/>
            <person name="Spatafora J."/>
            <person name="Crous P."/>
            <person name="Grigoriev I."/>
        </authorList>
    </citation>
    <scope>NUCLEOTIDE SEQUENCE</scope>
    <source>
        <strain evidence="8">CBS 109.77</strain>
    </source>
</reference>
<keyword evidence="9" id="KW-1185">Reference proteome</keyword>
<dbReference type="InterPro" id="IPR049326">
    <property type="entry name" value="Rhodopsin_dom_fungi"/>
</dbReference>
<feature type="transmembrane region" description="Helical" evidence="6">
    <location>
        <begin position="103"/>
        <end position="125"/>
    </location>
</feature>
<keyword evidence="2 6" id="KW-0812">Transmembrane</keyword>
<dbReference type="EMBL" id="MU002232">
    <property type="protein sequence ID" value="KAF2788265.1"/>
    <property type="molecule type" value="Genomic_DNA"/>
</dbReference>
<dbReference type="AlphaFoldDB" id="A0A6A6WWE4"/>
<evidence type="ECO:0000313" key="9">
    <source>
        <dbReference type="Proteomes" id="UP000799757"/>
    </source>
</evidence>
<dbReference type="InterPro" id="IPR052337">
    <property type="entry name" value="SAT4-like"/>
</dbReference>
<dbReference type="Proteomes" id="UP000799757">
    <property type="component" value="Unassembled WGS sequence"/>
</dbReference>
<feature type="domain" description="Rhodopsin" evidence="7">
    <location>
        <begin position="1"/>
        <end position="253"/>
    </location>
</feature>
<evidence type="ECO:0000256" key="2">
    <source>
        <dbReference type="ARBA" id="ARBA00022692"/>
    </source>
</evidence>
<feature type="transmembrane region" description="Helical" evidence="6">
    <location>
        <begin position="15"/>
        <end position="36"/>
    </location>
</feature>
<evidence type="ECO:0000256" key="6">
    <source>
        <dbReference type="SAM" id="Phobius"/>
    </source>
</evidence>
<dbReference type="Pfam" id="PF20684">
    <property type="entry name" value="Fung_rhodopsin"/>
    <property type="match status" value="1"/>
</dbReference>
<proteinExistence type="inferred from homology"/>
<comment type="similarity">
    <text evidence="5">Belongs to the SAT4 family.</text>
</comment>
<comment type="subcellular location">
    <subcellularLocation>
        <location evidence="1">Membrane</location>
        <topology evidence="1">Multi-pass membrane protein</topology>
    </subcellularLocation>
</comment>
<organism evidence="8 9">
    <name type="scientific">Melanomma pulvis-pyrius CBS 109.77</name>
    <dbReference type="NCBI Taxonomy" id="1314802"/>
    <lineage>
        <taxon>Eukaryota</taxon>
        <taxon>Fungi</taxon>
        <taxon>Dikarya</taxon>
        <taxon>Ascomycota</taxon>
        <taxon>Pezizomycotina</taxon>
        <taxon>Dothideomycetes</taxon>
        <taxon>Pleosporomycetidae</taxon>
        <taxon>Pleosporales</taxon>
        <taxon>Melanommataceae</taxon>
        <taxon>Melanomma</taxon>
    </lineage>
</organism>
<sequence length="277" mass="31543">LRFYCRIWVVGKLKLYDYIMIAALVATWGLCVVNHYQLKYGTGQHAKDPNLPPDSTEATRALLVGAATSWYTYQIVYIVALALVKFSILFFYLTIATQRTFRILVVISIFVVAIFSTTMIFINAFECPKHPSFALTPGIFVYREKMQCFKLPSLYFSQAGINMFTDTAILVLPMPILVKLRMPTLKRISLLVVFGVGLLVPIASGLRIWGLYLWATSGNLTRYYGGYVLFWSQVELNTAIVTASAPSLQPLFRQIFGQLSRFQRTHNPYYYYGGQRT</sequence>
<evidence type="ECO:0000313" key="8">
    <source>
        <dbReference type="EMBL" id="KAF2788265.1"/>
    </source>
</evidence>
<gene>
    <name evidence="8" type="ORF">K505DRAFT_190671</name>
</gene>
<evidence type="ECO:0000256" key="4">
    <source>
        <dbReference type="ARBA" id="ARBA00023136"/>
    </source>
</evidence>
<keyword evidence="3 6" id="KW-1133">Transmembrane helix</keyword>
<feature type="transmembrane region" description="Helical" evidence="6">
    <location>
        <begin position="75"/>
        <end position="96"/>
    </location>
</feature>
<name>A0A6A6WWE4_9PLEO</name>
<evidence type="ECO:0000259" key="7">
    <source>
        <dbReference type="Pfam" id="PF20684"/>
    </source>
</evidence>
<dbReference type="PANTHER" id="PTHR33048">
    <property type="entry name" value="PTH11-LIKE INTEGRAL MEMBRANE PROTEIN (AFU_ORTHOLOGUE AFUA_5G11245)"/>
    <property type="match status" value="1"/>
</dbReference>
<dbReference type="PANTHER" id="PTHR33048:SF123">
    <property type="entry name" value="INTEGRAL MEMBRANE PROTEIN"/>
    <property type="match status" value="1"/>
</dbReference>
<feature type="transmembrane region" description="Helical" evidence="6">
    <location>
        <begin position="190"/>
        <end position="215"/>
    </location>
</feature>